<dbReference type="Pfam" id="PF02463">
    <property type="entry name" value="SMC_N"/>
    <property type="match status" value="1"/>
</dbReference>
<keyword evidence="10" id="KW-0234">DNA repair</keyword>
<dbReference type="InParanoid" id="A0A0H2RLW8"/>
<dbReference type="GO" id="GO:0003684">
    <property type="term" value="F:damaged DNA binding"/>
    <property type="evidence" value="ECO:0007669"/>
    <property type="project" value="TreeGrafter"/>
</dbReference>
<feature type="region of interest" description="Disordered" evidence="13">
    <location>
        <begin position="677"/>
        <end position="701"/>
    </location>
</feature>
<feature type="compositionally biased region" description="Basic and acidic residues" evidence="13">
    <location>
        <begin position="29"/>
        <end position="44"/>
    </location>
</feature>
<keyword evidence="11" id="KW-0539">Nucleus</keyword>
<keyword evidence="4" id="KW-0158">Chromosome</keyword>
<dbReference type="EMBL" id="KQ085974">
    <property type="protein sequence ID" value="KLO12587.1"/>
    <property type="molecule type" value="Genomic_DNA"/>
</dbReference>
<evidence type="ECO:0000256" key="7">
    <source>
        <dbReference type="ARBA" id="ARBA00022840"/>
    </source>
</evidence>
<evidence type="ECO:0000256" key="2">
    <source>
        <dbReference type="ARBA" id="ARBA00004286"/>
    </source>
</evidence>
<evidence type="ECO:0000256" key="6">
    <source>
        <dbReference type="ARBA" id="ARBA00022763"/>
    </source>
</evidence>
<evidence type="ECO:0000256" key="5">
    <source>
        <dbReference type="ARBA" id="ARBA00022741"/>
    </source>
</evidence>
<dbReference type="OrthoDB" id="10072614at2759"/>
<sequence>MAKRRASGVESDEEEAHIESSPAPKRARFRDNEDGGADRKKPAEREDDEEEVEVEEGDEDIKFEEKFKDKIQTSIHNGTKHQGGVAQCGIIQSLEMIHFMCHKWLSFTFGPQINFIIGHNGSGKSAVLSAITVALGGKAQSTGRGNGLKAFIREGENAAEVTITLKNEGEDAYRPEVYGKSIVITRRFTKEGTSSYKIKSKEGRLISTKKEELSAICDHVNIHVDNPMNILSQDSARQFLSSSHPREKYNFFMKGTQLKQLSDEYTTCHENVGKTAKILDVKREALPDLKKAAKDAEARYNGAKKALEQRAKVKELRQELAWAHVKTKEQEWVDKLEEATRADQKPLRINENLVKAQAEYDGANQAIAAIEDELTELGTEKHLTDRKKEVQDKLRANKDKLSRFKNDEKRMNDEINASKRLIEHYTKEINAETAKLQEDKQAEREERERKMDAVKAEIEGLDGQLRIVNDDMRTEQGRQTELGDQIRAQETEMANAQSTMNQCSNAIDRVVREMKNRLDVFGSNMEAVLARIRTQQWRGQIPTGPLGRFVTVKDPTWRHVLQTQIGQMMFAFAITDPADRPALKRILQETNNGRAQIVVAERDDFDFSAGLPNNDHLTVYKAIEVSDPYVLRILINNNRIERTYLSARREEGQGIVDSLPNGGLVWTVDGHIVRSYGPDDGGSTNSMQRLNPSDPRTSLFQPDNATERHRELQRQGQEADVKHDLAKKRVAELKTEQASCSRRFQELEGRARRLNYELRNARERRDALHAELNEDVPVNISALEDAKKESEDNKESVARQYSDLLTQRSVVEQEQLPLLEERDDLSRQIAEFTDKRNEIQARMETQVDNRVKAQNNKKHWEKKLKEAEDLCQVLRQRANDLEAEFQMWSTKAEEFCDGKRIESTGNVADLDRAIQSVEHSLREQERLNGASVEDIEEDMNVARRRLKLAEKELKEMLALNKQIKKSLMVRLNRWHEFRKHIALRTKMHFQYHLATRGYYGKLLFNHDHESLQLKVQTEEQAATQSGADKDPKSLSGGEKSYSTICLLLSLWEAIGCPIRCLDEFDVFMDAVNRRISMKKMIDTANTSDGKQYILITPQDMSHVEKGPTVRIHRMGDPERGQSNLAFS</sequence>
<evidence type="ECO:0000256" key="9">
    <source>
        <dbReference type="ARBA" id="ARBA00023172"/>
    </source>
</evidence>
<keyword evidence="7" id="KW-0067">ATP-binding</keyword>
<evidence type="ECO:0000259" key="14">
    <source>
        <dbReference type="Pfam" id="PF02463"/>
    </source>
</evidence>
<dbReference type="GO" id="GO:0016787">
    <property type="term" value="F:hydrolase activity"/>
    <property type="evidence" value="ECO:0007669"/>
    <property type="project" value="UniProtKB-KW"/>
</dbReference>
<feature type="coiled-coil region" evidence="12">
    <location>
        <begin position="353"/>
        <end position="506"/>
    </location>
</feature>
<keyword evidence="15" id="KW-0378">Hydrolase</keyword>
<evidence type="ECO:0000256" key="10">
    <source>
        <dbReference type="ARBA" id="ARBA00023204"/>
    </source>
</evidence>
<feature type="region of interest" description="Disordered" evidence="13">
    <location>
        <begin position="1017"/>
        <end position="1038"/>
    </location>
</feature>
<dbReference type="AlphaFoldDB" id="A0A0H2RLW8"/>
<dbReference type="STRING" id="27342.A0A0H2RLW8"/>
<evidence type="ECO:0000256" key="8">
    <source>
        <dbReference type="ARBA" id="ARBA00023054"/>
    </source>
</evidence>
<dbReference type="PANTHER" id="PTHR19306:SF6">
    <property type="entry name" value="STRUCTURAL MAINTENANCE OF CHROMOSOMES PROTEIN 6"/>
    <property type="match status" value="1"/>
</dbReference>
<comment type="similarity">
    <text evidence="3">Belongs to the SMC family. SMC6 subfamily.</text>
</comment>
<dbReference type="Gene3D" id="3.40.50.300">
    <property type="entry name" value="P-loop containing nucleotide triphosphate hydrolases"/>
    <property type="match status" value="2"/>
</dbReference>
<evidence type="ECO:0000313" key="15">
    <source>
        <dbReference type="EMBL" id="KLO12587.1"/>
    </source>
</evidence>
<dbReference type="GO" id="GO:0030915">
    <property type="term" value="C:Smc5-Smc6 complex"/>
    <property type="evidence" value="ECO:0007669"/>
    <property type="project" value="TreeGrafter"/>
</dbReference>
<dbReference type="GO" id="GO:0003697">
    <property type="term" value="F:single-stranded DNA binding"/>
    <property type="evidence" value="ECO:0007669"/>
    <property type="project" value="TreeGrafter"/>
</dbReference>
<dbReference type="PANTHER" id="PTHR19306">
    <property type="entry name" value="STRUCTURAL MAINTENANCE OF CHROMOSOMES 5,6 SMC5, SMC6"/>
    <property type="match status" value="1"/>
</dbReference>
<proteinExistence type="inferred from homology"/>
<name>A0A0H2RLW8_9AGAM</name>
<reference evidence="15 16" key="1">
    <citation type="submission" date="2015-04" db="EMBL/GenBank/DDBJ databases">
        <title>Complete genome sequence of Schizopora paradoxa KUC8140, a cosmopolitan wood degrader in East Asia.</title>
        <authorList>
            <consortium name="DOE Joint Genome Institute"/>
            <person name="Min B."/>
            <person name="Park H."/>
            <person name="Jang Y."/>
            <person name="Kim J.-J."/>
            <person name="Kim K.H."/>
            <person name="Pangilinan J."/>
            <person name="Lipzen A."/>
            <person name="Riley R."/>
            <person name="Grigoriev I.V."/>
            <person name="Spatafora J.W."/>
            <person name="Choi I.-G."/>
        </authorList>
    </citation>
    <scope>NUCLEOTIDE SEQUENCE [LARGE SCALE GENOMIC DNA]</scope>
    <source>
        <strain evidence="15 16">KUC8140</strain>
    </source>
</reference>
<dbReference type="Proteomes" id="UP000053477">
    <property type="component" value="Unassembled WGS sequence"/>
</dbReference>
<keyword evidence="9" id="KW-0233">DNA recombination</keyword>
<dbReference type="GO" id="GO:0035861">
    <property type="term" value="C:site of double-strand break"/>
    <property type="evidence" value="ECO:0007669"/>
    <property type="project" value="TreeGrafter"/>
</dbReference>
<protein>
    <submittedName>
        <fullName evidence="15">p-loop containing nucleoside triphosphate hydrolase protein</fullName>
    </submittedName>
</protein>
<feature type="domain" description="RecF/RecN/SMC N-terminal" evidence="14">
    <location>
        <begin position="91"/>
        <end position="1099"/>
    </location>
</feature>
<organism evidence="15 16">
    <name type="scientific">Schizopora paradoxa</name>
    <dbReference type="NCBI Taxonomy" id="27342"/>
    <lineage>
        <taxon>Eukaryota</taxon>
        <taxon>Fungi</taxon>
        <taxon>Dikarya</taxon>
        <taxon>Basidiomycota</taxon>
        <taxon>Agaricomycotina</taxon>
        <taxon>Agaricomycetes</taxon>
        <taxon>Hymenochaetales</taxon>
        <taxon>Schizoporaceae</taxon>
        <taxon>Schizopora</taxon>
    </lineage>
</organism>
<feature type="compositionally biased region" description="Polar residues" evidence="13">
    <location>
        <begin position="682"/>
        <end position="701"/>
    </location>
</feature>
<evidence type="ECO:0000256" key="11">
    <source>
        <dbReference type="ARBA" id="ARBA00023242"/>
    </source>
</evidence>
<evidence type="ECO:0000256" key="4">
    <source>
        <dbReference type="ARBA" id="ARBA00022454"/>
    </source>
</evidence>
<feature type="coiled-coil region" evidence="12">
    <location>
        <begin position="744"/>
        <end position="966"/>
    </location>
</feature>
<dbReference type="InterPro" id="IPR003395">
    <property type="entry name" value="RecF/RecN/SMC_N"/>
</dbReference>
<dbReference type="FunCoup" id="A0A0H2RLW8">
    <property type="interactions" value="533"/>
</dbReference>
<feature type="compositionally biased region" description="Polar residues" evidence="13">
    <location>
        <begin position="1017"/>
        <end position="1026"/>
    </location>
</feature>
<keyword evidence="16" id="KW-1185">Reference proteome</keyword>
<keyword evidence="5" id="KW-0547">Nucleotide-binding</keyword>
<keyword evidence="8 12" id="KW-0175">Coiled coil</keyword>
<dbReference type="InterPro" id="IPR027417">
    <property type="entry name" value="P-loop_NTPase"/>
</dbReference>
<dbReference type="GO" id="GO:0005524">
    <property type="term" value="F:ATP binding"/>
    <property type="evidence" value="ECO:0007669"/>
    <property type="project" value="UniProtKB-KW"/>
</dbReference>
<dbReference type="GO" id="GO:0000724">
    <property type="term" value="P:double-strand break repair via homologous recombination"/>
    <property type="evidence" value="ECO:0007669"/>
    <property type="project" value="TreeGrafter"/>
</dbReference>
<evidence type="ECO:0000313" key="16">
    <source>
        <dbReference type="Proteomes" id="UP000053477"/>
    </source>
</evidence>
<accession>A0A0H2RLW8</accession>
<evidence type="ECO:0000256" key="3">
    <source>
        <dbReference type="ARBA" id="ARBA00006793"/>
    </source>
</evidence>
<dbReference type="GO" id="GO:0005634">
    <property type="term" value="C:nucleus"/>
    <property type="evidence" value="ECO:0007669"/>
    <property type="project" value="UniProtKB-SubCell"/>
</dbReference>
<evidence type="ECO:0000256" key="12">
    <source>
        <dbReference type="SAM" id="Coils"/>
    </source>
</evidence>
<dbReference type="SUPFAM" id="SSF52540">
    <property type="entry name" value="P-loop containing nucleoside triphosphate hydrolases"/>
    <property type="match status" value="2"/>
</dbReference>
<evidence type="ECO:0000256" key="13">
    <source>
        <dbReference type="SAM" id="MobiDB-lite"/>
    </source>
</evidence>
<feature type="compositionally biased region" description="Acidic residues" evidence="13">
    <location>
        <begin position="45"/>
        <end position="60"/>
    </location>
</feature>
<keyword evidence="6" id="KW-0227">DNA damage</keyword>
<feature type="coiled-coil region" evidence="12">
    <location>
        <begin position="279"/>
        <end position="306"/>
    </location>
</feature>
<gene>
    <name evidence="15" type="ORF">SCHPADRAFT_997987</name>
</gene>
<feature type="region of interest" description="Disordered" evidence="13">
    <location>
        <begin position="1"/>
        <end position="60"/>
    </location>
</feature>
<evidence type="ECO:0000256" key="1">
    <source>
        <dbReference type="ARBA" id="ARBA00004123"/>
    </source>
</evidence>
<comment type="subcellular location">
    <subcellularLocation>
        <location evidence="2">Chromosome</location>
    </subcellularLocation>
    <subcellularLocation>
        <location evidence="1">Nucleus</location>
    </subcellularLocation>
</comment>